<proteinExistence type="predicted"/>
<feature type="compositionally biased region" description="Polar residues" evidence="1">
    <location>
        <begin position="42"/>
        <end position="54"/>
    </location>
</feature>
<feature type="compositionally biased region" description="Polar residues" evidence="1">
    <location>
        <begin position="69"/>
        <end position="78"/>
    </location>
</feature>
<keyword evidence="3" id="KW-1185">Reference proteome</keyword>
<name>A0ABR4AVS1_9LECA</name>
<organism evidence="2 3">
    <name type="scientific">Lepraria finkii</name>
    <dbReference type="NCBI Taxonomy" id="1340010"/>
    <lineage>
        <taxon>Eukaryota</taxon>
        <taxon>Fungi</taxon>
        <taxon>Dikarya</taxon>
        <taxon>Ascomycota</taxon>
        <taxon>Pezizomycotina</taxon>
        <taxon>Lecanoromycetes</taxon>
        <taxon>OSLEUM clade</taxon>
        <taxon>Lecanoromycetidae</taxon>
        <taxon>Lecanorales</taxon>
        <taxon>Lecanorineae</taxon>
        <taxon>Stereocaulaceae</taxon>
        <taxon>Lepraria</taxon>
    </lineage>
</organism>
<evidence type="ECO:0000313" key="2">
    <source>
        <dbReference type="EMBL" id="KAL2048739.1"/>
    </source>
</evidence>
<evidence type="ECO:0000256" key="1">
    <source>
        <dbReference type="SAM" id="MobiDB-lite"/>
    </source>
</evidence>
<sequence>MLKNKQRQSPIPKDQGKRPQGIKKQQAPRKSLRLQAIRQSHKQSSTKSNHTQEVQAPLSPPASNILEGRNTTAPANPP</sequence>
<accession>A0ABR4AVS1</accession>
<reference evidence="2 3" key="1">
    <citation type="submission" date="2024-09" db="EMBL/GenBank/DDBJ databases">
        <title>Rethinking Asexuality: The Enigmatic Case of Functional Sexual Genes in Lepraria (Stereocaulaceae).</title>
        <authorList>
            <person name="Doellman M."/>
            <person name="Sun Y."/>
            <person name="Barcenas-Pena A."/>
            <person name="Lumbsch H.T."/>
            <person name="Grewe F."/>
        </authorList>
    </citation>
    <scope>NUCLEOTIDE SEQUENCE [LARGE SCALE GENOMIC DNA]</scope>
    <source>
        <strain evidence="2 3">Grewe 0041</strain>
    </source>
</reference>
<gene>
    <name evidence="2" type="ORF">ABVK25_010991</name>
</gene>
<dbReference type="EMBL" id="JBHFEH010000081">
    <property type="protein sequence ID" value="KAL2048739.1"/>
    <property type="molecule type" value="Genomic_DNA"/>
</dbReference>
<dbReference type="Proteomes" id="UP001590951">
    <property type="component" value="Unassembled WGS sequence"/>
</dbReference>
<feature type="region of interest" description="Disordered" evidence="1">
    <location>
        <begin position="1"/>
        <end position="78"/>
    </location>
</feature>
<protein>
    <submittedName>
        <fullName evidence="2">Uncharacterized protein</fullName>
    </submittedName>
</protein>
<comment type="caution">
    <text evidence="2">The sequence shown here is derived from an EMBL/GenBank/DDBJ whole genome shotgun (WGS) entry which is preliminary data.</text>
</comment>
<evidence type="ECO:0000313" key="3">
    <source>
        <dbReference type="Proteomes" id="UP001590951"/>
    </source>
</evidence>